<dbReference type="InParanoid" id="A0A6L2PEC5"/>
<keyword evidence="4 7" id="KW-0175">Coiled coil</keyword>
<evidence type="ECO:0000256" key="4">
    <source>
        <dbReference type="ARBA" id="ARBA00023054"/>
    </source>
</evidence>
<dbReference type="PANTHER" id="PTHR31954">
    <property type="entry name" value="CILIA- AND FLAGELLA-ASSOCIATED PROTEIN 157"/>
    <property type="match status" value="1"/>
</dbReference>
<evidence type="ECO:0000256" key="1">
    <source>
        <dbReference type="ARBA" id="ARBA00004138"/>
    </source>
</evidence>
<keyword evidence="5" id="KW-0969">Cilium</keyword>
<evidence type="ECO:0000313" key="9">
    <source>
        <dbReference type="Proteomes" id="UP000502823"/>
    </source>
</evidence>
<accession>A0A6L2PEC5</accession>
<comment type="subcellular location">
    <subcellularLocation>
        <location evidence="1">Cell projection</location>
        <location evidence="1">Cilium</location>
    </subcellularLocation>
</comment>
<dbReference type="PANTHER" id="PTHR31954:SF1">
    <property type="entry name" value="CILIA- AND FLAGELLA-ASSOCIATED PROTEIN 157"/>
    <property type="match status" value="1"/>
</dbReference>
<dbReference type="OrthoDB" id="166611at2759"/>
<keyword evidence="6" id="KW-0966">Cell projection</keyword>
<dbReference type="AlphaFoldDB" id="A0A6L2PEC5"/>
<name>A0A6L2PEC5_COPFO</name>
<reference evidence="9" key="1">
    <citation type="submission" date="2020-01" db="EMBL/GenBank/DDBJ databases">
        <title>Draft genome sequence of the Termite Coptotermes fromosanus.</title>
        <authorList>
            <person name="Itakura S."/>
            <person name="Yosikawa Y."/>
            <person name="Umezawa K."/>
        </authorList>
    </citation>
    <scope>NUCLEOTIDE SEQUENCE [LARGE SCALE GENOMIC DNA]</scope>
</reference>
<proteinExistence type="inferred from homology"/>
<evidence type="ECO:0000256" key="3">
    <source>
        <dbReference type="ARBA" id="ARBA00014087"/>
    </source>
</evidence>
<evidence type="ECO:0000256" key="5">
    <source>
        <dbReference type="ARBA" id="ARBA00023069"/>
    </source>
</evidence>
<dbReference type="InterPro" id="IPR038844">
    <property type="entry name" value="CFAP157"/>
</dbReference>
<dbReference type="Proteomes" id="UP000502823">
    <property type="component" value="Unassembled WGS sequence"/>
</dbReference>
<organism evidence="8 9">
    <name type="scientific">Coptotermes formosanus</name>
    <name type="common">Formosan subterranean termite</name>
    <dbReference type="NCBI Taxonomy" id="36987"/>
    <lineage>
        <taxon>Eukaryota</taxon>
        <taxon>Metazoa</taxon>
        <taxon>Ecdysozoa</taxon>
        <taxon>Arthropoda</taxon>
        <taxon>Hexapoda</taxon>
        <taxon>Insecta</taxon>
        <taxon>Pterygota</taxon>
        <taxon>Neoptera</taxon>
        <taxon>Polyneoptera</taxon>
        <taxon>Dictyoptera</taxon>
        <taxon>Blattodea</taxon>
        <taxon>Blattoidea</taxon>
        <taxon>Termitoidae</taxon>
        <taxon>Rhinotermitidae</taxon>
        <taxon>Coptotermes</taxon>
    </lineage>
</organism>
<gene>
    <name evidence="8" type="ORF">Cfor_03235</name>
</gene>
<evidence type="ECO:0000256" key="2">
    <source>
        <dbReference type="ARBA" id="ARBA00010841"/>
    </source>
</evidence>
<feature type="coiled-coil region" evidence="7">
    <location>
        <begin position="136"/>
        <end position="250"/>
    </location>
</feature>
<dbReference type="GO" id="GO:0036064">
    <property type="term" value="C:ciliary basal body"/>
    <property type="evidence" value="ECO:0007669"/>
    <property type="project" value="TreeGrafter"/>
</dbReference>
<comment type="caution">
    <text evidence="8">The sequence shown here is derived from an EMBL/GenBank/DDBJ whole genome shotgun (WGS) entry which is preliminary data.</text>
</comment>
<feature type="coiled-coil region" evidence="7">
    <location>
        <begin position="14"/>
        <end position="83"/>
    </location>
</feature>
<evidence type="ECO:0000313" key="8">
    <source>
        <dbReference type="EMBL" id="GFG30919.1"/>
    </source>
</evidence>
<dbReference type="GO" id="GO:0008017">
    <property type="term" value="F:microtubule binding"/>
    <property type="evidence" value="ECO:0007669"/>
    <property type="project" value="TreeGrafter"/>
</dbReference>
<evidence type="ECO:0000256" key="6">
    <source>
        <dbReference type="ARBA" id="ARBA00023273"/>
    </source>
</evidence>
<keyword evidence="9" id="KW-1185">Reference proteome</keyword>
<evidence type="ECO:0000256" key="7">
    <source>
        <dbReference type="SAM" id="Coils"/>
    </source>
</evidence>
<sequence length="366" mass="42797">MAEISRFLHFVFSVQTLEQERVMYKEKNENLQREFKVMHEQLTSEIKLLTGKLNALEEFRLQRDDLMKKFKVQEEEIAAQELRHKQTLYEVERKFITGKDKLKKEMDARLLKLSMDFQDATHVRIAATTHRTIRENIAINNELQKMLETQRNLRKENEMMKKRDRELKLEVRLREEERDIALAKNMAQCELISRMSAEYDDMERNIGKLKNSAQCAVELQQEMEETRKLLDRAMKQIAVLEEKLQATEYERNGSISKLLESNVQTYKLQKTLYAAVKSVKEALEVQTHPNSDDAFNLSRRENLLNNLLQLLNTADLPDFEKQEEKLVSLKETSAVYVTGDLGLAPRSLSELRVESHCAAGSIISME</sequence>
<dbReference type="FunCoup" id="A0A6L2PEC5">
    <property type="interactions" value="69"/>
</dbReference>
<protein>
    <recommendedName>
        <fullName evidence="3">Cilia- and flagella-associated protein 157</fullName>
    </recommendedName>
</protein>
<dbReference type="EMBL" id="BLKM01007528">
    <property type="protein sequence ID" value="GFG30919.1"/>
    <property type="molecule type" value="Genomic_DNA"/>
</dbReference>
<comment type="similarity">
    <text evidence="2">Belongs to the CFAP157 family.</text>
</comment>